<name>A0ABZ3FIY9_9ACTN</name>
<sequence length="100" mass="10793">MTVIPLAEVRANLSRLIDEAERTHQRIEITRNGVRAAVLLGADDYDSLLETLDTLAGAKLVGELRQAQLEANAGDVFTLEEVLNDLPAVRCPAPDPGTSQ</sequence>
<dbReference type="InterPro" id="IPR036165">
    <property type="entry name" value="YefM-like_sf"/>
</dbReference>
<comment type="similarity">
    <text evidence="1 2">Belongs to the phD/YefM antitoxin family.</text>
</comment>
<dbReference type="InterPro" id="IPR006442">
    <property type="entry name" value="Antitoxin_Phd/YefM"/>
</dbReference>
<accession>A0ABZ3FIY9</accession>
<reference evidence="3 4" key="1">
    <citation type="submission" date="2024-04" db="EMBL/GenBank/DDBJ databases">
        <title>Isolation of an actinomycete strain from pig manure.</title>
        <authorList>
            <person name="Gong T."/>
            <person name="Yu Z."/>
            <person name="An M."/>
            <person name="Wei C."/>
            <person name="Yang W."/>
            <person name="Liu L."/>
        </authorList>
    </citation>
    <scope>NUCLEOTIDE SEQUENCE [LARGE SCALE GENOMIC DNA]</scope>
    <source>
        <strain evidence="3 4">ZF39</strain>
    </source>
</reference>
<comment type="function">
    <text evidence="2">Antitoxin component of a type II toxin-antitoxin (TA) system.</text>
</comment>
<dbReference type="Gene3D" id="1.10.1220.170">
    <property type="match status" value="1"/>
</dbReference>
<dbReference type="Gene3D" id="3.40.1620.10">
    <property type="entry name" value="YefM-like domain"/>
    <property type="match status" value="1"/>
</dbReference>
<dbReference type="NCBIfam" id="TIGR01552">
    <property type="entry name" value="phd_fam"/>
    <property type="match status" value="1"/>
</dbReference>
<dbReference type="Proteomes" id="UP001442841">
    <property type="component" value="Chromosome"/>
</dbReference>
<evidence type="ECO:0000313" key="4">
    <source>
        <dbReference type="Proteomes" id="UP001442841"/>
    </source>
</evidence>
<organism evidence="3 4">
    <name type="scientific">Ammonicoccus fulvus</name>
    <dbReference type="NCBI Taxonomy" id="3138240"/>
    <lineage>
        <taxon>Bacteria</taxon>
        <taxon>Bacillati</taxon>
        <taxon>Actinomycetota</taxon>
        <taxon>Actinomycetes</taxon>
        <taxon>Propionibacteriales</taxon>
        <taxon>Propionibacteriaceae</taxon>
        <taxon>Ammonicoccus</taxon>
    </lineage>
</organism>
<dbReference type="InterPro" id="IPR051405">
    <property type="entry name" value="phD/YefM_antitoxin"/>
</dbReference>
<protein>
    <recommendedName>
        <fullName evidence="2">Antitoxin</fullName>
    </recommendedName>
</protein>
<dbReference type="PANTHER" id="PTHR33713">
    <property type="entry name" value="ANTITOXIN YAFN-RELATED"/>
    <property type="match status" value="1"/>
</dbReference>
<dbReference type="RefSeq" id="WP_425307401.1">
    <property type="nucleotide sequence ID" value="NZ_CP154795.1"/>
</dbReference>
<dbReference type="EMBL" id="CP154795">
    <property type="protein sequence ID" value="XAN05966.1"/>
    <property type="molecule type" value="Genomic_DNA"/>
</dbReference>
<dbReference type="Pfam" id="PF02604">
    <property type="entry name" value="PhdYeFM_antitox"/>
    <property type="match status" value="1"/>
</dbReference>
<evidence type="ECO:0000256" key="2">
    <source>
        <dbReference type="RuleBase" id="RU362080"/>
    </source>
</evidence>
<evidence type="ECO:0000256" key="1">
    <source>
        <dbReference type="ARBA" id="ARBA00009981"/>
    </source>
</evidence>
<dbReference type="PANTHER" id="PTHR33713:SF10">
    <property type="entry name" value="ANTITOXIN YAFN"/>
    <property type="match status" value="1"/>
</dbReference>
<keyword evidence="4" id="KW-1185">Reference proteome</keyword>
<evidence type="ECO:0000313" key="3">
    <source>
        <dbReference type="EMBL" id="XAN05966.1"/>
    </source>
</evidence>
<dbReference type="SUPFAM" id="SSF143120">
    <property type="entry name" value="YefM-like"/>
    <property type="match status" value="1"/>
</dbReference>
<gene>
    <name evidence="3" type="ORF">AADG42_01110</name>
</gene>
<proteinExistence type="inferred from homology"/>